<evidence type="ECO:0000256" key="1">
    <source>
        <dbReference type="SAM" id="Phobius"/>
    </source>
</evidence>
<feature type="transmembrane region" description="Helical" evidence="1">
    <location>
        <begin position="67"/>
        <end position="90"/>
    </location>
</feature>
<accession>A0A845HPQ0</accession>
<dbReference type="RefSeq" id="WP_161090971.1">
    <property type="nucleotide sequence ID" value="NZ_WWCV01000029.1"/>
</dbReference>
<protein>
    <submittedName>
        <fullName evidence="2">Uncharacterized protein</fullName>
    </submittedName>
</protein>
<proteinExistence type="predicted"/>
<evidence type="ECO:0000313" key="3">
    <source>
        <dbReference type="Proteomes" id="UP000484875"/>
    </source>
</evidence>
<name>A0A845HPQ0_9BURK</name>
<keyword evidence="1" id="KW-1133">Transmembrane helix</keyword>
<sequence length="96" mass="10270">MAIALALFSVFVERTGPQLVQYGNLCGVTALEPRYQLALKGGFPVAYLFDAPGVSVEGQLSFGEDNLFVGALIADVAMYFATSMLAIFVVSHCWSS</sequence>
<reference evidence="2 3" key="1">
    <citation type="submission" date="2019-12" db="EMBL/GenBank/DDBJ databases">
        <title>Novel species isolated from a subtropical stream in China.</title>
        <authorList>
            <person name="Lu H."/>
        </authorList>
    </citation>
    <scope>NUCLEOTIDE SEQUENCE [LARGE SCALE GENOMIC DNA]</scope>
    <source>
        <strain evidence="2 3">FT107W</strain>
    </source>
</reference>
<keyword evidence="1" id="KW-0812">Transmembrane</keyword>
<dbReference type="EMBL" id="WWCV01000029">
    <property type="protein sequence ID" value="MYN18416.1"/>
    <property type="molecule type" value="Genomic_DNA"/>
</dbReference>
<dbReference type="AlphaFoldDB" id="A0A845HPQ0"/>
<evidence type="ECO:0000313" key="2">
    <source>
        <dbReference type="EMBL" id="MYN18416.1"/>
    </source>
</evidence>
<organism evidence="2 3">
    <name type="scientific">Duganella vulcania</name>
    <dbReference type="NCBI Taxonomy" id="2692166"/>
    <lineage>
        <taxon>Bacteria</taxon>
        <taxon>Pseudomonadati</taxon>
        <taxon>Pseudomonadota</taxon>
        <taxon>Betaproteobacteria</taxon>
        <taxon>Burkholderiales</taxon>
        <taxon>Oxalobacteraceae</taxon>
        <taxon>Telluria group</taxon>
        <taxon>Duganella</taxon>
    </lineage>
</organism>
<comment type="caution">
    <text evidence="2">The sequence shown here is derived from an EMBL/GenBank/DDBJ whole genome shotgun (WGS) entry which is preliminary data.</text>
</comment>
<dbReference type="Proteomes" id="UP000484875">
    <property type="component" value="Unassembled WGS sequence"/>
</dbReference>
<keyword evidence="1" id="KW-0472">Membrane</keyword>
<keyword evidence="3" id="KW-1185">Reference proteome</keyword>
<gene>
    <name evidence="2" type="ORF">GTP81_16825</name>
</gene>